<dbReference type="InterPro" id="IPR036676">
    <property type="entry name" value="PurM-like_C_sf"/>
</dbReference>
<protein>
    <submittedName>
        <fullName evidence="3">Thiamine-monophosphate kinase</fullName>
        <ecNumber evidence="3">2.7.4.16</ecNumber>
    </submittedName>
</protein>
<accession>A0A160TCZ3</accession>
<dbReference type="PIRSF" id="PIRSF005303">
    <property type="entry name" value="Thiam_monoph_kin"/>
    <property type="match status" value="1"/>
</dbReference>
<proteinExistence type="inferred from homology"/>
<dbReference type="Pfam" id="PF02769">
    <property type="entry name" value="AIRS_C"/>
    <property type="match status" value="1"/>
</dbReference>
<dbReference type="InterPro" id="IPR016188">
    <property type="entry name" value="PurM-like_N"/>
</dbReference>
<dbReference type="CDD" id="cd02194">
    <property type="entry name" value="ThiL"/>
    <property type="match status" value="1"/>
</dbReference>
<dbReference type="AlphaFoldDB" id="A0A160TCZ3"/>
<evidence type="ECO:0000259" key="1">
    <source>
        <dbReference type="Pfam" id="PF00586"/>
    </source>
</evidence>
<dbReference type="HAMAP" id="MF_02128">
    <property type="entry name" value="TMP_kinase"/>
    <property type="match status" value="1"/>
</dbReference>
<sequence length="316" mass="33980">MSEHRGEFDLIRRYFADGYPQCENIRLGNGDDASVIALPADMDLAQSIDTQVADVHFPAKAPAHLIAGRALRCAVSDLAAMGAWPQGFHLALTLPNADEEWLADFAHGLRQTAHELGIGLLGGDTTSGPTTVITIAVQGLLPQNERLIRSGAEAGDDIWLTGNLGAATLALDTVINEPARQTEFTQAYYHPQVHIAFGQLLLTVASACLDISDGLLQDATHIAKQSNVTMHIEAAWIPTAVPMSHCNWCRCLTGGDDYQLLFTAPPEYRSRIEAFATTVGLDQCLRIGSVKGGAAKVELCHNGEPLELATSGYQHF</sequence>
<dbReference type="Gene3D" id="3.30.1330.10">
    <property type="entry name" value="PurM-like, N-terminal domain"/>
    <property type="match status" value="1"/>
</dbReference>
<dbReference type="NCBIfam" id="TIGR01379">
    <property type="entry name" value="thiL"/>
    <property type="match status" value="1"/>
</dbReference>
<keyword evidence="3" id="KW-0418">Kinase</keyword>
<dbReference type="EMBL" id="CZQC01000050">
    <property type="protein sequence ID" value="CUS41703.1"/>
    <property type="molecule type" value="Genomic_DNA"/>
</dbReference>
<dbReference type="EC" id="2.7.4.16" evidence="3"/>
<keyword evidence="3" id="KW-0808">Transferase</keyword>
<dbReference type="InterPro" id="IPR010918">
    <property type="entry name" value="PurM-like_C_dom"/>
</dbReference>
<feature type="domain" description="PurM-like C-terminal" evidence="2">
    <location>
        <begin position="153"/>
        <end position="294"/>
    </location>
</feature>
<dbReference type="InterPro" id="IPR006283">
    <property type="entry name" value="ThiL-like"/>
</dbReference>
<dbReference type="PANTHER" id="PTHR30270:SF0">
    <property type="entry name" value="THIAMINE-MONOPHOSPHATE KINASE"/>
    <property type="match status" value="1"/>
</dbReference>
<evidence type="ECO:0000313" key="3">
    <source>
        <dbReference type="EMBL" id="CUS41703.1"/>
    </source>
</evidence>
<dbReference type="GO" id="GO:0009030">
    <property type="term" value="F:thiamine-phosphate kinase activity"/>
    <property type="evidence" value="ECO:0007669"/>
    <property type="project" value="UniProtKB-EC"/>
</dbReference>
<dbReference type="Pfam" id="PF00586">
    <property type="entry name" value="AIRS"/>
    <property type="match status" value="1"/>
</dbReference>
<dbReference type="GO" id="GO:0009228">
    <property type="term" value="P:thiamine biosynthetic process"/>
    <property type="evidence" value="ECO:0007669"/>
    <property type="project" value="InterPro"/>
</dbReference>
<dbReference type="Gene3D" id="3.90.650.10">
    <property type="entry name" value="PurM-like C-terminal domain"/>
    <property type="match status" value="1"/>
</dbReference>
<dbReference type="SUPFAM" id="SSF55326">
    <property type="entry name" value="PurM N-terminal domain-like"/>
    <property type="match status" value="1"/>
</dbReference>
<gene>
    <name evidence="3" type="ORF">MGWOODY_Tha2222</name>
</gene>
<dbReference type="InterPro" id="IPR036921">
    <property type="entry name" value="PurM-like_N_sf"/>
</dbReference>
<name>A0A160TCZ3_9ZZZZ</name>
<organism evidence="3">
    <name type="scientific">hydrothermal vent metagenome</name>
    <dbReference type="NCBI Taxonomy" id="652676"/>
    <lineage>
        <taxon>unclassified sequences</taxon>
        <taxon>metagenomes</taxon>
        <taxon>ecological metagenomes</taxon>
    </lineage>
</organism>
<evidence type="ECO:0000259" key="2">
    <source>
        <dbReference type="Pfam" id="PF02769"/>
    </source>
</evidence>
<dbReference type="PANTHER" id="PTHR30270">
    <property type="entry name" value="THIAMINE-MONOPHOSPHATE KINASE"/>
    <property type="match status" value="1"/>
</dbReference>
<feature type="domain" description="PurM-like N-terminal" evidence="1">
    <location>
        <begin position="30"/>
        <end position="140"/>
    </location>
</feature>
<reference evidence="3" key="1">
    <citation type="submission" date="2015-10" db="EMBL/GenBank/DDBJ databases">
        <authorList>
            <person name="Gilbert D.G."/>
        </authorList>
    </citation>
    <scope>NUCLEOTIDE SEQUENCE</scope>
</reference>
<dbReference type="SUPFAM" id="SSF56042">
    <property type="entry name" value="PurM C-terminal domain-like"/>
    <property type="match status" value="1"/>
</dbReference>